<dbReference type="InterPro" id="IPR001810">
    <property type="entry name" value="F-box_dom"/>
</dbReference>
<evidence type="ECO:0000313" key="3">
    <source>
        <dbReference type="Proteomes" id="UP000310158"/>
    </source>
</evidence>
<proteinExistence type="predicted"/>
<evidence type="ECO:0000259" key="1">
    <source>
        <dbReference type="Pfam" id="PF12937"/>
    </source>
</evidence>
<reference evidence="2 3" key="1">
    <citation type="submission" date="2019-02" db="EMBL/GenBank/DDBJ databases">
        <title>Genome sequencing of the rare red list fungi Bondarzewia mesenterica.</title>
        <authorList>
            <person name="Buettner E."/>
            <person name="Kellner H."/>
        </authorList>
    </citation>
    <scope>NUCLEOTIDE SEQUENCE [LARGE SCALE GENOMIC DNA]</scope>
    <source>
        <strain evidence="2 3">DSM 108281</strain>
    </source>
</reference>
<dbReference type="Proteomes" id="UP000310158">
    <property type="component" value="Unassembled WGS sequence"/>
</dbReference>
<name>A0A4V3XDH7_9AGAM</name>
<dbReference type="Pfam" id="PF12937">
    <property type="entry name" value="F-box-like"/>
    <property type="match status" value="1"/>
</dbReference>
<dbReference type="OrthoDB" id="3224080at2759"/>
<sequence>MLNALSPASRLPAELLVAIFQLRTHDLVKFDRGNWGYDPSWITVTHVCRYWRDVALAAPLLWSNIVFKSRGVTEAMLARSESVPISVRLESGSRDSSQANLFLATHHADRMSEMHLVVPPRTVQTIFTMDKFCLPIIRKLHIDIDTSEPFHGVMLTDSHFAHQDSPLQSLSLHGVGLSLDPRLLRNLTYLQLVELHEGAKLHVVQLLVLLEPLVRLHHLELRGALRLPSFDPHNPGPHSIPNIEVDLPNLTHLYIEAYASDADIFIAHVKMPQEARLSLQFIVSSFEDILIAERFVPSVYMRSITSTPIRSASVIIRSNDFTLNLSAAIDCDYVRRPEGSLHLNFVDPLRHHAMSEWLMVLTALFCALPLREVSSLSISSYSTWLRADSRALKAAFSRLQNVQTISAFDSVEPVVMLAMRPDRLQSGYCFPLLQRIRLGCRLGEMSAETAREIIKHVADCLQVRQETSGIVPLSELSFSEDHVPKEYLENLKSFRNWMPPPFVISYGCPL</sequence>
<accession>A0A4V3XDH7</accession>
<organism evidence="2 3">
    <name type="scientific">Bondarzewia mesenterica</name>
    <dbReference type="NCBI Taxonomy" id="1095465"/>
    <lineage>
        <taxon>Eukaryota</taxon>
        <taxon>Fungi</taxon>
        <taxon>Dikarya</taxon>
        <taxon>Basidiomycota</taxon>
        <taxon>Agaricomycotina</taxon>
        <taxon>Agaricomycetes</taxon>
        <taxon>Russulales</taxon>
        <taxon>Bondarzewiaceae</taxon>
        <taxon>Bondarzewia</taxon>
    </lineage>
</organism>
<gene>
    <name evidence="2" type="ORF">EW146_g8577</name>
</gene>
<dbReference type="EMBL" id="SGPL01000607">
    <property type="protein sequence ID" value="THH09813.1"/>
    <property type="molecule type" value="Genomic_DNA"/>
</dbReference>
<keyword evidence="3" id="KW-1185">Reference proteome</keyword>
<protein>
    <recommendedName>
        <fullName evidence="1">F-box domain-containing protein</fullName>
    </recommendedName>
</protein>
<dbReference type="Gene3D" id="1.20.1280.50">
    <property type="match status" value="1"/>
</dbReference>
<feature type="domain" description="F-box" evidence="1">
    <location>
        <begin position="9"/>
        <end position="67"/>
    </location>
</feature>
<dbReference type="SUPFAM" id="SSF52047">
    <property type="entry name" value="RNI-like"/>
    <property type="match status" value="1"/>
</dbReference>
<comment type="caution">
    <text evidence="2">The sequence shown here is derived from an EMBL/GenBank/DDBJ whole genome shotgun (WGS) entry which is preliminary data.</text>
</comment>
<dbReference type="AlphaFoldDB" id="A0A4V3XDH7"/>
<evidence type="ECO:0000313" key="2">
    <source>
        <dbReference type="EMBL" id="THH09813.1"/>
    </source>
</evidence>